<organism evidence="1 2">
    <name type="scientific">Scortum barcoo</name>
    <name type="common">barcoo grunter</name>
    <dbReference type="NCBI Taxonomy" id="214431"/>
    <lineage>
        <taxon>Eukaryota</taxon>
        <taxon>Metazoa</taxon>
        <taxon>Chordata</taxon>
        <taxon>Craniata</taxon>
        <taxon>Vertebrata</taxon>
        <taxon>Euteleostomi</taxon>
        <taxon>Actinopterygii</taxon>
        <taxon>Neopterygii</taxon>
        <taxon>Teleostei</taxon>
        <taxon>Neoteleostei</taxon>
        <taxon>Acanthomorphata</taxon>
        <taxon>Eupercaria</taxon>
        <taxon>Centrarchiformes</taxon>
        <taxon>Terapontoidei</taxon>
        <taxon>Terapontidae</taxon>
        <taxon>Scortum</taxon>
    </lineage>
</organism>
<name>A0ACB8X8N1_9TELE</name>
<accession>A0ACB8X8N1</accession>
<gene>
    <name evidence="1" type="ORF">L3Q82_016908</name>
</gene>
<dbReference type="EMBL" id="CM041532">
    <property type="protein sequence ID" value="KAI3376440.1"/>
    <property type="molecule type" value="Genomic_DNA"/>
</dbReference>
<proteinExistence type="predicted"/>
<comment type="caution">
    <text evidence="1">The sequence shown here is derived from an EMBL/GenBank/DDBJ whole genome shotgun (WGS) entry which is preliminary data.</text>
</comment>
<reference evidence="1" key="1">
    <citation type="submission" date="2022-04" db="EMBL/GenBank/DDBJ databases">
        <title>Jade perch genome.</title>
        <authorList>
            <person name="Chao B."/>
        </authorList>
    </citation>
    <scope>NUCLEOTIDE SEQUENCE</scope>
    <source>
        <strain evidence="1">CB-2022</strain>
    </source>
</reference>
<keyword evidence="2" id="KW-1185">Reference proteome</keyword>
<evidence type="ECO:0000313" key="1">
    <source>
        <dbReference type="EMBL" id="KAI3376440.1"/>
    </source>
</evidence>
<sequence length="1101" mass="122233">MAEQEEQRITTPELGPSQTGRAVALARLLHHECTRLLQLYKEKETFLSDHTPDGGRIVSLSPDSEGPSTERQVQLLHSALRQCLGLLHCIIQREEEEWGELEGDYEAMRKNVRFRLEHLLHTTKDLGETEDTTLEVTPDYKCNEVKYLMLCTCALCAIYRSAREVGKGVLMAETVRSPFDYREPPTLDSDGDGSKPPPPRGRVCGRKRKGTPVKVCDRAYVTEDEEEESMSEHSYSPGDSQYPEGAEDRLPPPGSPYYLSDPTQLCVPELGEDGASGVRGPVLFHPPPNCRIREVHCGTQVRLVVIAIRDIAKGEEITVDYSLTDWGENAMEEETGPHPLSLSVSDYLTPSWSLSPSSSPLTHSEPSDSDREEDEEEEDDDDDDDDEEEEIEEIRGRMLRRRKKRKLPTVINSKKKTSPTSSRGPGRPCSSFSRPAPVAPPARSQSQTPVSALTPPTTNINNNININIGSSSGATVSRRQHCPYCGRHYRSLARHLEKHHANQPEVRTAMELAHLHTHSSSNGSTSHPHPSSSSTSTPHSHSFAVPQSSASNPTPPSLFSRERESPATRSSTGSVSFSLSLSPPSSAQPAAAKKGPILPQPATKRPAPPMVSRVKSPSPPPPSAPRRGRRMKREKHEEQQKVEVDSSRNQEELVPPPTPEPDIDPDEDLELSGEGEEEAPEEKNGEIARHHMSPLLSSLSCLVLYLRRQQHSSFLSLTRSPHSAEAWRLLCHSSLSLLILYNRHRECEVAKLTIQDYRNRITSQAGSTNGTPSGMEALLSPFERHVLSNLPRAGVLGKRGRIQPLIFPPHCESCLDLLLQTSPNVGVDPESPYVFSRPYHSPATPLRGTDLLRNLARASGAKNPGALTATRVRRQVAILTQLLLLEEGEGQGGATKRLEDFLEREYHVTQNCSSIIRDPALMGRVGRVVLYGEKEGVLFRGMSLQHICLELDVMSGNSADSFSEDSEPEEEKEEVKEKAEVTVKKKGPGRPPRKKRAPIASPVSPSIANVHKRRCIPPKSGKRGVLKRPWSEAERVAVETHLKRNLMELRVPAKADCERCLELCPLLVSNQRDWRAIKFYVHNRIQLLKKQGRRESAASVC</sequence>
<evidence type="ECO:0000313" key="2">
    <source>
        <dbReference type="Proteomes" id="UP000831701"/>
    </source>
</evidence>
<protein>
    <submittedName>
        <fullName evidence="1">Uncharacterized protein</fullName>
    </submittedName>
</protein>
<dbReference type="Proteomes" id="UP000831701">
    <property type="component" value="Chromosome 2"/>
</dbReference>